<gene>
    <name evidence="1" type="ORF">PDIGIT_LOCUS2071</name>
</gene>
<accession>A0A9W4XEL6</accession>
<evidence type="ECO:0000313" key="1">
    <source>
        <dbReference type="EMBL" id="CAI6280009.1"/>
    </source>
</evidence>
<sequence>MTATDAGDGRNPSKHRYTFMTSEQPVTVDDFSHYRKSSLYGERTFPSSSSLPCNVVFRTPHSISPSFSSCAVTWLAARYFSVHLFPSPVPLASSGPPPHLPRYIAVSDSQHLLILHHDGLPVADPTDEYKVDDELDTRRSSLRSYNITWSCMNGKEGLRWAPSAADIFVHHGCARVQEGGSIAGSDDDADGGSELMSESRLSIMRVNWARDCAVQRREVAARSATWWFSTARRGKWPGCSL</sequence>
<dbReference type="Proteomes" id="UP001152607">
    <property type="component" value="Unassembled WGS sequence"/>
</dbReference>
<keyword evidence="2" id="KW-1185">Reference proteome</keyword>
<reference evidence="1" key="1">
    <citation type="submission" date="2023-01" db="EMBL/GenBank/DDBJ databases">
        <authorList>
            <person name="Van Ghelder C."/>
            <person name="Rancurel C."/>
        </authorList>
    </citation>
    <scope>NUCLEOTIDE SEQUENCE</scope>
    <source>
        <strain evidence="1">CNCM I-4278</strain>
    </source>
</reference>
<organism evidence="1 2">
    <name type="scientific">Periconia digitata</name>
    <dbReference type="NCBI Taxonomy" id="1303443"/>
    <lineage>
        <taxon>Eukaryota</taxon>
        <taxon>Fungi</taxon>
        <taxon>Dikarya</taxon>
        <taxon>Ascomycota</taxon>
        <taxon>Pezizomycotina</taxon>
        <taxon>Dothideomycetes</taxon>
        <taxon>Pleosporomycetidae</taxon>
        <taxon>Pleosporales</taxon>
        <taxon>Massarineae</taxon>
        <taxon>Periconiaceae</taxon>
        <taxon>Periconia</taxon>
    </lineage>
</organism>
<protein>
    <submittedName>
        <fullName evidence="1">Uncharacterized protein</fullName>
    </submittedName>
</protein>
<evidence type="ECO:0000313" key="2">
    <source>
        <dbReference type="Proteomes" id="UP001152607"/>
    </source>
</evidence>
<name>A0A9W4XEL6_9PLEO</name>
<comment type="caution">
    <text evidence="1">The sequence shown here is derived from an EMBL/GenBank/DDBJ whole genome shotgun (WGS) entry which is preliminary data.</text>
</comment>
<dbReference type="EMBL" id="CAOQHR010000001">
    <property type="protein sequence ID" value="CAI6280009.1"/>
    <property type="molecule type" value="Genomic_DNA"/>
</dbReference>
<dbReference type="AlphaFoldDB" id="A0A9W4XEL6"/>
<proteinExistence type="predicted"/>